<feature type="signal peptide" evidence="1">
    <location>
        <begin position="1"/>
        <end position="30"/>
    </location>
</feature>
<dbReference type="AlphaFoldDB" id="A0A518KBY4"/>
<dbReference type="RefSeq" id="WP_145114489.1">
    <property type="nucleotide sequence ID" value="NZ_CP036349.1"/>
</dbReference>
<keyword evidence="1" id="KW-0732">Signal</keyword>
<protein>
    <recommendedName>
        <fullName evidence="4">DUF4148 domain-containing protein</fullName>
    </recommendedName>
</protein>
<proteinExistence type="predicted"/>
<dbReference type="Proteomes" id="UP000316426">
    <property type="component" value="Chromosome"/>
</dbReference>
<dbReference type="EMBL" id="CP036349">
    <property type="protein sequence ID" value="QDV75311.1"/>
    <property type="molecule type" value="Genomic_DNA"/>
</dbReference>
<name>A0A518KBY4_9BACT</name>
<evidence type="ECO:0000313" key="2">
    <source>
        <dbReference type="EMBL" id="QDV75311.1"/>
    </source>
</evidence>
<feature type="chain" id="PRO_5021739306" description="DUF4148 domain-containing protein" evidence="1">
    <location>
        <begin position="31"/>
        <end position="126"/>
    </location>
</feature>
<evidence type="ECO:0000313" key="3">
    <source>
        <dbReference type="Proteomes" id="UP000316426"/>
    </source>
</evidence>
<reference evidence="2 3" key="1">
    <citation type="submission" date="2019-02" db="EMBL/GenBank/DDBJ databases">
        <title>Deep-cultivation of Planctomycetes and their phenomic and genomic characterization uncovers novel biology.</title>
        <authorList>
            <person name="Wiegand S."/>
            <person name="Jogler M."/>
            <person name="Boedeker C."/>
            <person name="Pinto D."/>
            <person name="Vollmers J."/>
            <person name="Rivas-Marin E."/>
            <person name="Kohn T."/>
            <person name="Peeters S.H."/>
            <person name="Heuer A."/>
            <person name="Rast P."/>
            <person name="Oberbeckmann S."/>
            <person name="Bunk B."/>
            <person name="Jeske O."/>
            <person name="Meyerdierks A."/>
            <person name="Storesund J.E."/>
            <person name="Kallscheuer N."/>
            <person name="Luecker S."/>
            <person name="Lage O.M."/>
            <person name="Pohl T."/>
            <person name="Merkel B.J."/>
            <person name="Hornburger P."/>
            <person name="Mueller R.-W."/>
            <person name="Bruemmer F."/>
            <person name="Labrenz M."/>
            <person name="Spormann A.M."/>
            <person name="Op den Camp H."/>
            <person name="Overmann J."/>
            <person name="Amann R."/>
            <person name="Jetten M.S.M."/>
            <person name="Mascher T."/>
            <person name="Medema M.H."/>
            <person name="Devos D.P."/>
            <person name="Kaster A.-K."/>
            <person name="Ovreas L."/>
            <person name="Rohde M."/>
            <person name="Galperin M.Y."/>
            <person name="Jogler C."/>
        </authorList>
    </citation>
    <scope>NUCLEOTIDE SEQUENCE [LARGE SCALE GENOMIC DNA]</scope>
    <source>
        <strain evidence="2 3">Spa11</strain>
    </source>
</reference>
<evidence type="ECO:0008006" key="4">
    <source>
        <dbReference type="Google" id="ProtNLM"/>
    </source>
</evidence>
<gene>
    <name evidence="2" type="ORF">Spa11_35260</name>
</gene>
<accession>A0A518KBY4</accession>
<dbReference type="KEGG" id="bmei:Spa11_35260"/>
<keyword evidence="3" id="KW-1185">Reference proteome</keyword>
<evidence type="ECO:0000256" key="1">
    <source>
        <dbReference type="SAM" id="SignalP"/>
    </source>
</evidence>
<sequence precursor="true">MRIRLASPSRLASLSLAAVAAAAFANTASAQVTLDPGPVGAPAVERPEYAGRIGKMTPTEIIQAKAQAKAAQRAARIASREWYGYSQARPSTPATPFSGMYGAQFNGYTLGRPEAHHVARPILILR</sequence>
<organism evidence="2 3">
    <name type="scientific">Botrimarina mediterranea</name>
    <dbReference type="NCBI Taxonomy" id="2528022"/>
    <lineage>
        <taxon>Bacteria</taxon>
        <taxon>Pseudomonadati</taxon>
        <taxon>Planctomycetota</taxon>
        <taxon>Planctomycetia</taxon>
        <taxon>Pirellulales</taxon>
        <taxon>Lacipirellulaceae</taxon>
        <taxon>Botrimarina</taxon>
    </lineage>
</organism>